<evidence type="ECO:0000313" key="2">
    <source>
        <dbReference type="EMBL" id="KAJ5283052.1"/>
    </source>
</evidence>
<sequence>MQVSRNPIYGAQRSMAKRIQSSPHVPGIDPRPGRSAVVRIKSAGRQALDYAGFGMGLFAYACDRCYLHYSWIEGVRISSFPSEDVSVAGLWMGFYYCYWLLPRSVPVVLGMAIDLELEVVMLLDKVWIAIIHLTFCAL</sequence>
<evidence type="ECO:0000256" key="1">
    <source>
        <dbReference type="SAM" id="MobiDB-lite"/>
    </source>
</evidence>
<keyword evidence="3" id="KW-1185">Reference proteome</keyword>
<name>A0ABQ8WW38_PENCH</name>
<comment type="caution">
    <text evidence="2">The sequence shown here is derived from an EMBL/GenBank/DDBJ whole genome shotgun (WGS) entry which is preliminary data.</text>
</comment>
<evidence type="ECO:0000313" key="3">
    <source>
        <dbReference type="Proteomes" id="UP001220256"/>
    </source>
</evidence>
<dbReference type="Proteomes" id="UP001220256">
    <property type="component" value="Unassembled WGS sequence"/>
</dbReference>
<gene>
    <name evidence="2" type="ORF">N7505_001032</name>
</gene>
<accession>A0ABQ8WW38</accession>
<protein>
    <submittedName>
        <fullName evidence="2">Uncharacterized protein</fullName>
    </submittedName>
</protein>
<feature type="region of interest" description="Disordered" evidence="1">
    <location>
        <begin position="1"/>
        <end position="33"/>
    </location>
</feature>
<dbReference type="EMBL" id="JAPVEB010000001">
    <property type="protein sequence ID" value="KAJ5283052.1"/>
    <property type="molecule type" value="Genomic_DNA"/>
</dbReference>
<reference evidence="2 3" key="1">
    <citation type="journal article" date="2023" name="IMA Fungus">
        <title>Comparative genomic study of the Penicillium genus elucidates a diverse pangenome and 15 lateral gene transfer events.</title>
        <authorList>
            <person name="Petersen C."/>
            <person name="Sorensen T."/>
            <person name="Nielsen M.R."/>
            <person name="Sondergaard T.E."/>
            <person name="Sorensen J.L."/>
            <person name="Fitzpatrick D.A."/>
            <person name="Frisvad J.C."/>
            <person name="Nielsen K.L."/>
        </authorList>
    </citation>
    <scope>NUCLEOTIDE SEQUENCE [LARGE SCALE GENOMIC DNA]</scope>
    <source>
        <strain evidence="2 3">IBT 3361</strain>
    </source>
</reference>
<proteinExistence type="predicted"/>
<organism evidence="2 3">
    <name type="scientific">Penicillium chrysogenum</name>
    <name type="common">Penicillium notatum</name>
    <dbReference type="NCBI Taxonomy" id="5076"/>
    <lineage>
        <taxon>Eukaryota</taxon>
        <taxon>Fungi</taxon>
        <taxon>Dikarya</taxon>
        <taxon>Ascomycota</taxon>
        <taxon>Pezizomycotina</taxon>
        <taxon>Eurotiomycetes</taxon>
        <taxon>Eurotiomycetidae</taxon>
        <taxon>Eurotiales</taxon>
        <taxon>Aspergillaceae</taxon>
        <taxon>Penicillium</taxon>
        <taxon>Penicillium chrysogenum species complex</taxon>
    </lineage>
</organism>